<evidence type="ECO:0000313" key="3">
    <source>
        <dbReference type="EMBL" id="MFC5713622.1"/>
    </source>
</evidence>
<keyword evidence="4" id="KW-1185">Reference proteome</keyword>
<feature type="transmembrane region" description="Helical" evidence="2">
    <location>
        <begin position="375"/>
        <end position="399"/>
    </location>
</feature>
<dbReference type="EMBL" id="JBHSOZ010000005">
    <property type="protein sequence ID" value="MFC5713622.1"/>
    <property type="molecule type" value="Genomic_DNA"/>
</dbReference>
<dbReference type="SUPFAM" id="SSF82171">
    <property type="entry name" value="DPP6 N-terminal domain-like"/>
    <property type="match status" value="1"/>
</dbReference>
<organism evidence="3 4">
    <name type="scientific">Thalassorhabdus alkalitolerans</name>
    <dbReference type="NCBI Taxonomy" id="2282697"/>
    <lineage>
        <taxon>Bacteria</taxon>
        <taxon>Bacillati</taxon>
        <taxon>Bacillota</taxon>
        <taxon>Bacilli</taxon>
        <taxon>Bacillales</taxon>
        <taxon>Bacillaceae</taxon>
        <taxon>Thalassorhabdus</taxon>
    </lineage>
</organism>
<gene>
    <name evidence="3" type="ORF">ACFPU1_12585</name>
</gene>
<protein>
    <recommendedName>
        <fullName evidence="5">WD40-like Beta Propeller Repeat</fullName>
    </recommendedName>
</protein>
<evidence type="ECO:0000256" key="1">
    <source>
        <dbReference type="ARBA" id="ARBA00009820"/>
    </source>
</evidence>
<accession>A0ABW0YQI2</accession>
<dbReference type="Pfam" id="PF07676">
    <property type="entry name" value="PD40"/>
    <property type="match status" value="1"/>
</dbReference>
<reference evidence="4" key="1">
    <citation type="journal article" date="2019" name="Int. J. Syst. Evol. Microbiol.">
        <title>The Global Catalogue of Microorganisms (GCM) 10K type strain sequencing project: providing services to taxonomists for standard genome sequencing and annotation.</title>
        <authorList>
            <consortium name="The Broad Institute Genomics Platform"/>
            <consortium name="The Broad Institute Genome Sequencing Center for Infectious Disease"/>
            <person name="Wu L."/>
            <person name="Ma J."/>
        </authorList>
    </citation>
    <scope>NUCLEOTIDE SEQUENCE [LARGE SCALE GENOMIC DNA]</scope>
    <source>
        <strain evidence="4">CECT 7184</strain>
    </source>
</reference>
<feature type="transmembrane region" description="Helical" evidence="2">
    <location>
        <begin position="350"/>
        <end position="368"/>
    </location>
</feature>
<sequence length="437" mass="49293">MKKQLWLYIALCISSCLFLVFFIFYLMEKEQPYQWFTGMGEDIAISSDDSAIAFSYYVDGCRSIYTADPSGSIQGKVTKDKCAQEHAPAFSSDGNYILYLAEGDPLVSSLFLYSKEDREVTRVTGDSLHVRDAVFSREGDTVYFIGIKAEDWLAEEHEDAGGFDLYSVDLEDGELSKLTNRDDFLMNDLSISSDSSSLLFTAYEDMEETIFLHSLKESDQETPSPLDNLPSGLYSPELSPDGEWFAYTTVTDLASEDIYTYELFLYNKESGQSQQLTDRGLNVDQPTFFNQDNQLAFLTQKNWPETPASYKLETIHLDSGETSQIHLDTYEIIENNWSVTLILDQIVNDYTTGSLYLLTILFITYVLHQKNKRPIVAMLVSAGLGVIVYATCYTAVYLYPWMSLSIFTVGVFLALSAIVAGTAAIFLEKYKQPPLSK</sequence>
<dbReference type="InterPro" id="IPR011659">
    <property type="entry name" value="WD40"/>
</dbReference>
<comment type="similarity">
    <text evidence="1">Belongs to the TolB family.</text>
</comment>
<comment type="caution">
    <text evidence="3">The sequence shown here is derived from an EMBL/GenBank/DDBJ whole genome shotgun (WGS) entry which is preliminary data.</text>
</comment>
<keyword evidence="2" id="KW-0812">Transmembrane</keyword>
<keyword evidence="2" id="KW-0472">Membrane</keyword>
<evidence type="ECO:0000313" key="4">
    <source>
        <dbReference type="Proteomes" id="UP001596142"/>
    </source>
</evidence>
<name>A0ABW0YQI2_9BACI</name>
<feature type="transmembrane region" description="Helical" evidence="2">
    <location>
        <begin position="405"/>
        <end position="427"/>
    </location>
</feature>
<dbReference type="PANTHER" id="PTHR36842:SF1">
    <property type="entry name" value="PROTEIN TOLB"/>
    <property type="match status" value="1"/>
</dbReference>
<evidence type="ECO:0000256" key="2">
    <source>
        <dbReference type="SAM" id="Phobius"/>
    </source>
</evidence>
<dbReference type="RefSeq" id="WP_385941627.1">
    <property type="nucleotide sequence ID" value="NZ_JBHSOZ010000005.1"/>
</dbReference>
<keyword evidence="2" id="KW-1133">Transmembrane helix</keyword>
<dbReference type="InterPro" id="IPR011042">
    <property type="entry name" value="6-blade_b-propeller_TolB-like"/>
</dbReference>
<feature type="transmembrane region" description="Helical" evidence="2">
    <location>
        <begin position="5"/>
        <end position="27"/>
    </location>
</feature>
<dbReference type="Proteomes" id="UP001596142">
    <property type="component" value="Unassembled WGS sequence"/>
</dbReference>
<proteinExistence type="inferred from homology"/>
<evidence type="ECO:0008006" key="5">
    <source>
        <dbReference type="Google" id="ProtNLM"/>
    </source>
</evidence>
<dbReference type="PANTHER" id="PTHR36842">
    <property type="entry name" value="PROTEIN TOLB HOMOLOG"/>
    <property type="match status" value="1"/>
</dbReference>
<dbReference type="Gene3D" id="2.120.10.30">
    <property type="entry name" value="TolB, C-terminal domain"/>
    <property type="match status" value="2"/>
</dbReference>